<name>A0A5Q0TKV6_9VIBR</name>
<evidence type="ECO:0000313" key="12">
    <source>
        <dbReference type="Proteomes" id="UP000348942"/>
    </source>
</evidence>
<keyword evidence="4" id="KW-0813">Transport</keyword>
<dbReference type="GO" id="GO:0015628">
    <property type="term" value="P:protein secretion by the type II secretion system"/>
    <property type="evidence" value="ECO:0007669"/>
    <property type="project" value="InterPro"/>
</dbReference>
<keyword evidence="9" id="KW-0472">Membrane</keyword>
<evidence type="ECO:0000256" key="4">
    <source>
        <dbReference type="ARBA" id="ARBA00022448"/>
    </source>
</evidence>
<keyword evidence="6" id="KW-0997">Cell inner membrane</keyword>
<protein>
    <recommendedName>
        <fullName evidence="3">Type II secretion system protein N</fullName>
    </recommendedName>
    <alternativeName>
        <fullName evidence="10">General secretion pathway protein N</fullName>
    </alternativeName>
</protein>
<comment type="subcellular location">
    <subcellularLocation>
        <location evidence="1">Cell inner membrane</location>
    </subcellularLocation>
</comment>
<evidence type="ECO:0000256" key="2">
    <source>
        <dbReference type="ARBA" id="ARBA00007208"/>
    </source>
</evidence>
<sequence>MVVFIWSVIAHIPASWVYNQLAIPANVIPRNVKLQGVSGTIWQGSVQQLEVERQQFGSLYWDFEPSHLLMAKAQFKVRFGQNSELKLAGKGDVGVGFSGAYANNFVASVPIDKLVQQLKLQVPVDLSGRLELSLRHFNYAQPWCESGDGNLVWTQGQIDSPIGSIIPGPVIANLSCKQQVVDAKGKQNSEQVSSQFSINLNKKSQYKLTAWFKPGAKFPESMGKQLRWLGKPNGEGQYPFTFSGKL</sequence>
<organism evidence="11 12">
    <name type="scientific">Vibrio algicola</name>
    <dbReference type="NCBI Taxonomy" id="2662262"/>
    <lineage>
        <taxon>Bacteria</taxon>
        <taxon>Pseudomonadati</taxon>
        <taxon>Pseudomonadota</taxon>
        <taxon>Gammaproteobacteria</taxon>
        <taxon>Vibrionales</taxon>
        <taxon>Vibrionaceae</taxon>
        <taxon>Vibrio</taxon>
    </lineage>
</organism>
<evidence type="ECO:0000256" key="1">
    <source>
        <dbReference type="ARBA" id="ARBA00004533"/>
    </source>
</evidence>
<dbReference type="GO" id="GO:0015627">
    <property type="term" value="C:type II protein secretion system complex"/>
    <property type="evidence" value="ECO:0007669"/>
    <property type="project" value="InterPro"/>
</dbReference>
<dbReference type="Proteomes" id="UP000348942">
    <property type="component" value="Chromosome 1"/>
</dbReference>
<keyword evidence="5" id="KW-1003">Cell membrane</keyword>
<evidence type="ECO:0000256" key="8">
    <source>
        <dbReference type="ARBA" id="ARBA00022927"/>
    </source>
</evidence>
<comment type="similarity">
    <text evidence="2">Belongs to the GSP N family.</text>
</comment>
<keyword evidence="12" id="KW-1185">Reference proteome</keyword>
<evidence type="ECO:0000313" key="11">
    <source>
        <dbReference type="EMBL" id="QGA66089.1"/>
    </source>
</evidence>
<evidence type="ECO:0000256" key="7">
    <source>
        <dbReference type="ARBA" id="ARBA00022692"/>
    </source>
</evidence>
<dbReference type="GO" id="GO:0005886">
    <property type="term" value="C:plasma membrane"/>
    <property type="evidence" value="ECO:0007669"/>
    <property type="project" value="UniProtKB-SubCell"/>
</dbReference>
<accession>A0A5Q0TKV6</accession>
<evidence type="ECO:0000256" key="9">
    <source>
        <dbReference type="ARBA" id="ARBA00023136"/>
    </source>
</evidence>
<keyword evidence="8" id="KW-0653">Protein transport</keyword>
<dbReference type="Pfam" id="PF01203">
    <property type="entry name" value="T2SSN"/>
    <property type="match status" value="1"/>
</dbReference>
<evidence type="ECO:0000256" key="3">
    <source>
        <dbReference type="ARBA" id="ARBA00021563"/>
    </source>
</evidence>
<reference evidence="11 12" key="1">
    <citation type="submission" date="2019-10" db="EMBL/GenBank/DDBJ databases">
        <title>Vibrio sp. nov., isolated from Coralline algae surface.</title>
        <authorList>
            <person name="Geng Y."/>
            <person name="Zhang X."/>
        </authorList>
    </citation>
    <scope>NUCLEOTIDE SEQUENCE [LARGE SCALE GENOMIC DNA]</scope>
    <source>
        <strain evidence="11 12">SM1977</strain>
    </source>
</reference>
<proteinExistence type="inferred from homology"/>
<gene>
    <name evidence="11" type="ORF">GFB47_10790</name>
</gene>
<dbReference type="EMBL" id="CP045699">
    <property type="protein sequence ID" value="QGA66089.1"/>
    <property type="molecule type" value="Genomic_DNA"/>
</dbReference>
<evidence type="ECO:0000256" key="6">
    <source>
        <dbReference type="ARBA" id="ARBA00022519"/>
    </source>
</evidence>
<dbReference type="InterPro" id="IPR022792">
    <property type="entry name" value="T2SS_protein-GspN"/>
</dbReference>
<keyword evidence="7" id="KW-0812">Transmembrane</keyword>
<evidence type="ECO:0000256" key="10">
    <source>
        <dbReference type="ARBA" id="ARBA00030772"/>
    </source>
</evidence>
<evidence type="ECO:0000256" key="5">
    <source>
        <dbReference type="ARBA" id="ARBA00022475"/>
    </source>
</evidence>
<dbReference type="AlphaFoldDB" id="A0A5Q0TKV6"/>